<keyword evidence="3 9" id="KW-0436">Ligase</keyword>
<comment type="catalytic activity">
    <reaction evidence="8">
        <text>tRNA(Arg) + L-arginine + ATP = L-arginyl-tRNA(Arg) + AMP + diphosphate</text>
        <dbReference type="Rhea" id="RHEA:20301"/>
        <dbReference type="Rhea" id="RHEA-COMP:9658"/>
        <dbReference type="Rhea" id="RHEA-COMP:9673"/>
        <dbReference type="ChEBI" id="CHEBI:30616"/>
        <dbReference type="ChEBI" id="CHEBI:32682"/>
        <dbReference type="ChEBI" id="CHEBI:33019"/>
        <dbReference type="ChEBI" id="CHEBI:78442"/>
        <dbReference type="ChEBI" id="CHEBI:78513"/>
        <dbReference type="ChEBI" id="CHEBI:456215"/>
        <dbReference type="EC" id="6.1.1.19"/>
    </reaction>
</comment>
<dbReference type="InterPro" id="IPR008909">
    <property type="entry name" value="DALR_anticod-bd"/>
</dbReference>
<evidence type="ECO:0000313" key="12">
    <source>
        <dbReference type="EnsemblMetazoa" id="Aqu2.1.14129_001"/>
    </source>
</evidence>
<dbReference type="InterPro" id="IPR035684">
    <property type="entry name" value="ArgRS_core"/>
</dbReference>
<evidence type="ECO:0000256" key="6">
    <source>
        <dbReference type="ARBA" id="ARBA00022917"/>
    </source>
</evidence>
<dbReference type="GO" id="GO:0006420">
    <property type="term" value="P:arginyl-tRNA aminoacylation"/>
    <property type="evidence" value="ECO:0007669"/>
    <property type="project" value="InterPro"/>
</dbReference>
<dbReference type="OrthoDB" id="68056at2759"/>
<reference evidence="12" key="1">
    <citation type="submission" date="2017-05" db="UniProtKB">
        <authorList>
            <consortium name="EnsemblMetazoa"/>
        </authorList>
    </citation>
    <scope>IDENTIFICATION</scope>
</reference>
<dbReference type="eggNOG" id="KOG4426">
    <property type="taxonomic scope" value="Eukaryota"/>
</dbReference>
<dbReference type="InterPro" id="IPR009080">
    <property type="entry name" value="tRNAsynth_Ia_anticodon-bd"/>
</dbReference>
<keyword evidence="10" id="KW-0732">Signal</keyword>
<evidence type="ECO:0000256" key="2">
    <source>
        <dbReference type="ARBA" id="ARBA00012837"/>
    </source>
</evidence>
<dbReference type="SMART" id="SM00836">
    <property type="entry name" value="DALR_1"/>
    <property type="match status" value="1"/>
</dbReference>
<keyword evidence="5 9" id="KW-0067">ATP-binding</keyword>
<feature type="domain" description="DALR anticodon binding" evidence="11">
    <location>
        <begin position="62"/>
        <end position="188"/>
    </location>
</feature>
<dbReference type="InterPro" id="IPR014729">
    <property type="entry name" value="Rossmann-like_a/b/a_fold"/>
</dbReference>
<keyword evidence="6 9" id="KW-0648">Protein biosynthesis</keyword>
<keyword evidence="7 9" id="KW-0030">Aminoacyl-tRNA synthetase</keyword>
<dbReference type="PANTHER" id="PTHR11956:SF5">
    <property type="entry name" value="ARGININE--TRNA LIGASE, CYTOPLASMIC"/>
    <property type="match status" value="1"/>
</dbReference>
<evidence type="ECO:0000256" key="5">
    <source>
        <dbReference type="ARBA" id="ARBA00022840"/>
    </source>
</evidence>
<evidence type="ECO:0000256" key="9">
    <source>
        <dbReference type="RuleBase" id="RU363038"/>
    </source>
</evidence>
<dbReference type="AlphaFoldDB" id="A0A1X7THF2"/>
<name>A0A1X7THF2_AMPQE</name>
<dbReference type="SUPFAM" id="SSF47323">
    <property type="entry name" value="Anticodon-binding domain of a subclass of class I aminoacyl-tRNA synthetases"/>
    <property type="match status" value="1"/>
</dbReference>
<dbReference type="EC" id="6.1.1.19" evidence="2"/>
<dbReference type="Pfam" id="PF00750">
    <property type="entry name" value="tRNA-synt_1d"/>
    <property type="match status" value="1"/>
</dbReference>
<dbReference type="PANTHER" id="PTHR11956">
    <property type="entry name" value="ARGINYL-TRNA SYNTHETASE"/>
    <property type="match status" value="1"/>
</dbReference>
<dbReference type="EnsemblMetazoa" id="Aqu2.1.14129_001">
    <property type="protein sequence ID" value="Aqu2.1.14129_001"/>
    <property type="gene ID" value="Aqu2.1.14129"/>
</dbReference>
<evidence type="ECO:0000256" key="10">
    <source>
        <dbReference type="SAM" id="SignalP"/>
    </source>
</evidence>
<dbReference type="Gene3D" id="1.10.730.10">
    <property type="entry name" value="Isoleucyl-tRNA Synthetase, Domain 1"/>
    <property type="match status" value="1"/>
</dbReference>
<sequence>MQFIVKFVFFIYVLSANELKSAQESVAYGCIKYADLCHTRTNDYIFSFDKMLEDRGNTAVYLLYAYTRIKSILRVANVTQEQLQEAARNIVLSLDHEKEFKLAKCITRFSEVLDDVASDLFPHTLCDYIYELCTTMTEFYDACYCVEKDKETGEVLSVNMSRILLIEATRMVLQKSFHILGLDPVEKM</sequence>
<organism evidence="12">
    <name type="scientific">Amphimedon queenslandica</name>
    <name type="common">Sponge</name>
    <dbReference type="NCBI Taxonomy" id="400682"/>
    <lineage>
        <taxon>Eukaryota</taxon>
        <taxon>Metazoa</taxon>
        <taxon>Porifera</taxon>
        <taxon>Demospongiae</taxon>
        <taxon>Heteroscleromorpha</taxon>
        <taxon>Haplosclerida</taxon>
        <taxon>Niphatidae</taxon>
        <taxon>Amphimedon</taxon>
    </lineage>
</organism>
<evidence type="ECO:0000256" key="8">
    <source>
        <dbReference type="ARBA" id="ARBA00049339"/>
    </source>
</evidence>
<dbReference type="FunFam" id="1.10.730.10:FF:000064">
    <property type="entry name" value="Probable arginine--tRNA ligase, cytoplasmic"/>
    <property type="match status" value="1"/>
</dbReference>
<feature type="chain" id="PRO_5013027746" description="arginine--tRNA ligase" evidence="10">
    <location>
        <begin position="17"/>
        <end position="188"/>
    </location>
</feature>
<dbReference type="InterPro" id="IPR001278">
    <property type="entry name" value="Arg-tRNA-ligase"/>
</dbReference>
<dbReference type="Pfam" id="PF05746">
    <property type="entry name" value="DALR_1"/>
    <property type="match status" value="1"/>
</dbReference>
<dbReference type="GO" id="GO:0004814">
    <property type="term" value="F:arginine-tRNA ligase activity"/>
    <property type="evidence" value="ECO:0007669"/>
    <property type="project" value="UniProtKB-EC"/>
</dbReference>
<evidence type="ECO:0000256" key="1">
    <source>
        <dbReference type="ARBA" id="ARBA00005594"/>
    </source>
</evidence>
<comment type="similarity">
    <text evidence="1 9">Belongs to the class-I aminoacyl-tRNA synthetase family.</text>
</comment>
<dbReference type="Gene3D" id="3.40.50.620">
    <property type="entry name" value="HUPs"/>
    <property type="match status" value="1"/>
</dbReference>
<evidence type="ECO:0000256" key="7">
    <source>
        <dbReference type="ARBA" id="ARBA00023146"/>
    </source>
</evidence>
<dbReference type="GO" id="GO:0005524">
    <property type="term" value="F:ATP binding"/>
    <property type="evidence" value="ECO:0007669"/>
    <property type="project" value="UniProtKB-KW"/>
</dbReference>
<protein>
    <recommendedName>
        <fullName evidence="2">arginine--tRNA ligase</fullName>
        <ecNumber evidence="2">6.1.1.19</ecNumber>
    </recommendedName>
</protein>
<feature type="signal peptide" evidence="10">
    <location>
        <begin position="1"/>
        <end position="16"/>
    </location>
</feature>
<keyword evidence="4 9" id="KW-0547">Nucleotide-binding</keyword>
<evidence type="ECO:0000256" key="3">
    <source>
        <dbReference type="ARBA" id="ARBA00022598"/>
    </source>
</evidence>
<evidence type="ECO:0000256" key="4">
    <source>
        <dbReference type="ARBA" id="ARBA00022741"/>
    </source>
</evidence>
<dbReference type="InParanoid" id="A0A1X7THF2"/>
<accession>A0A1X7THF2</accession>
<evidence type="ECO:0000259" key="11">
    <source>
        <dbReference type="SMART" id="SM00836"/>
    </source>
</evidence>
<dbReference type="STRING" id="400682.A0A1X7THF2"/>
<proteinExistence type="inferred from homology"/>